<dbReference type="OrthoDB" id="9762085at2"/>
<sequence>MSQSIPNPENVARFVLDNGLVVLVRENPSAPVAVLEGYLPAGAIHDPADKVGLCSFVAAMVTRGSAHYDYATFNETIEAIGANLTVAADTHVTSFNITSLSEDFPTMVQVLADVLRRPTFPQEHVERVRRQKLVRIQERDQDTQSVAILRFYEAIYGDHPYGRSVSGYTETVSAIRREDLEAFHQARYTPQGAILAVSGHVQAGAVLDLLAQHLGDWQGPAPAQDVPPPPPRESAQRLDYPMPGKYQADIIVGCQAVSRQHPDYYAVRVANTVLGQFGMMGRLGEEIREEQGLAYYAYSTLDAERAGGVWLASAGVNPANVERAVAAIEEQFRRLAEEPVGEDELADSQAYMTGVLPLTLETNEGVASTLLNMEWYGLGLDYLLRYNDLIYGVTPEDVQRVARLYLRPDRAVTVVAGPPGDG</sequence>
<feature type="domain" description="Peptidase M16 N-terminal" evidence="1">
    <location>
        <begin position="22"/>
        <end position="166"/>
    </location>
</feature>
<dbReference type="EMBL" id="VIGC01000005">
    <property type="protein sequence ID" value="TQE97045.1"/>
    <property type="molecule type" value="Genomic_DNA"/>
</dbReference>
<dbReference type="PANTHER" id="PTHR11851:SF224">
    <property type="entry name" value="PROCESSING PROTEASE"/>
    <property type="match status" value="1"/>
</dbReference>
<dbReference type="RefSeq" id="WP_141609030.1">
    <property type="nucleotide sequence ID" value="NZ_VIGC02000005.1"/>
</dbReference>
<dbReference type="InterPro" id="IPR050361">
    <property type="entry name" value="MPP/UQCRC_Complex"/>
</dbReference>
<reference evidence="3 4" key="1">
    <citation type="submission" date="2019-06" db="EMBL/GenBank/DDBJ databases">
        <title>Genome sequence of Litorilinea aerophila BAA-2444.</title>
        <authorList>
            <person name="Maclea K.S."/>
            <person name="Maurais E.G."/>
            <person name="Iannazzi L.C."/>
        </authorList>
    </citation>
    <scope>NUCLEOTIDE SEQUENCE [LARGE SCALE GENOMIC DNA]</scope>
    <source>
        <strain evidence="3 4">ATCC BAA-2444</strain>
    </source>
</reference>
<dbReference type="InterPro" id="IPR011765">
    <property type="entry name" value="Pept_M16_N"/>
</dbReference>
<dbReference type="Gene3D" id="3.30.830.10">
    <property type="entry name" value="Metalloenzyme, LuxS/M16 peptidase-like"/>
    <property type="match status" value="2"/>
</dbReference>
<organism evidence="3 4">
    <name type="scientific">Litorilinea aerophila</name>
    <dbReference type="NCBI Taxonomy" id="1204385"/>
    <lineage>
        <taxon>Bacteria</taxon>
        <taxon>Bacillati</taxon>
        <taxon>Chloroflexota</taxon>
        <taxon>Caldilineae</taxon>
        <taxon>Caldilineales</taxon>
        <taxon>Caldilineaceae</taxon>
        <taxon>Litorilinea</taxon>
    </lineage>
</organism>
<name>A0A540VJU2_9CHLR</name>
<protein>
    <submittedName>
        <fullName evidence="3">Insulinase family protein</fullName>
    </submittedName>
</protein>
<dbReference type="InterPro" id="IPR007863">
    <property type="entry name" value="Peptidase_M16_C"/>
</dbReference>
<evidence type="ECO:0000313" key="3">
    <source>
        <dbReference type="EMBL" id="TQE97045.1"/>
    </source>
</evidence>
<keyword evidence="4" id="KW-1185">Reference proteome</keyword>
<dbReference type="InParanoid" id="A0A540VJU2"/>
<evidence type="ECO:0000259" key="2">
    <source>
        <dbReference type="Pfam" id="PF05193"/>
    </source>
</evidence>
<comment type="caution">
    <text evidence="3">The sequence shown here is derived from an EMBL/GenBank/DDBJ whole genome shotgun (WGS) entry which is preliminary data.</text>
</comment>
<dbReference type="AlphaFoldDB" id="A0A540VJU2"/>
<dbReference type="Pfam" id="PF00675">
    <property type="entry name" value="Peptidase_M16"/>
    <property type="match status" value="1"/>
</dbReference>
<accession>A0A540VJU2</accession>
<feature type="domain" description="Peptidase M16 C-terminal" evidence="2">
    <location>
        <begin position="175"/>
        <end position="349"/>
    </location>
</feature>
<dbReference type="SUPFAM" id="SSF63411">
    <property type="entry name" value="LuxS/MPP-like metallohydrolase"/>
    <property type="match status" value="2"/>
</dbReference>
<evidence type="ECO:0000313" key="4">
    <source>
        <dbReference type="Proteomes" id="UP000317371"/>
    </source>
</evidence>
<proteinExistence type="predicted"/>
<evidence type="ECO:0000259" key="1">
    <source>
        <dbReference type="Pfam" id="PF00675"/>
    </source>
</evidence>
<dbReference type="PANTHER" id="PTHR11851">
    <property type="entry name" value="METALLOPROTEASE"/>
    <property type="match status" value="1"/>
</dbReference>
<dbReference type="Proteomes" id="UP000317371">
    <property type="component" value="Unassembled WGS sequence"/>
</dbReference>
<dbReference type="InterPro" id="IPR011249">
    <property type="entry name" value="Metalloenz_LuxS/M16"/>
</dbReference>
<dbReference type="GO" id="GO:0046872">
    <property type="term" value="F:metal ion binding"/>
    <property type="evidence" value="ECO:0007669"/>
    <property type="project" value="InterPro"/>
</dbReference>
<gene>
    <name evidence="3" type="ORF">FKZ61_05265</name>
</gene>
<dbReference type="Pfam" id="PF05193">
    <property type="entry name" value="Peptidase_M16_C"/>
    <property type="match status" value="1"/>
</dbReference>